<dbReference type="AlphaFoldDB" id="A0A814WB00"/>
<dbReference type="Proteomes" id="UP000681722">
    <property type="component" value="Unassembled WGS sequence"/>
</dbReference>
<dbReference type="Proteomes" id="UP000663829">
    <property type="component" value="Unassembled WGS sequence"/>
</dbReference>
<organism evidence="2 4">
    <name type="scientific">Didymodactylos carnosus</name>
    <dbReference type="NCBI Taxonomy" id="1234261"/>
    <lineage>
        <taxon>Eukaryota</taxon>
        <taxon>Metazoa</taxon>
        <taxon>Spiralia</taxon>
        <taxon>Gnathifera</taxon>
        <taxon>Rotifera</taxon>
        <taxon>Eurotatoria</taxon>
        <taxon>Bdelloidea</taxon>
        <taxon>Philodinida</taxon>
        <taxon>Philodinidae</taxon>
        <taxon>Didymodactylos</taxon>
    </lineage>
</organism>
<sequence length="96" mass="10288">NYIPQHPTQSNDPAFRTTPPTQQTSSASPNYQPNYQQTASSTQPATIQASSYMPPQVPGTIGMQPPAFGVFGAGNQPSNPYSGGMHYGQSVQYPKQ</sequence>
<evidence type="ECO:0000313" key="2">
    <source>
        <dbReference type="EMBL" id="CAF1198954.1"/>
    </source>
</evidence>
<dbReference type="EMBL" id="CAJNOQ010008506">
    <property type="protein sequence ID" value="CAF1198954.1"/>
    <property type="molecule type" value="Genomic_DNA"/>
</dbReference>
<gene>
    <name evidence="2" type="ORF">GPM918_LOCUS23618</name>
    <name evidence="3" type="ORF">SRO942_LOCUS23617</name>
</gene>
<evidence type="ECO:0000256" key="1">
    <source>
        <dbReference type="SAM" id="MobiDB-lite"/>
    </source>
</evidence>
<comment type="caution">
    <text evidence="2">The sequence shown here is derived from an EMBL/GenBank/DDBJ whole genome shotgun (WGS) entry which is preliminary data.</text>
</comment>
<feature type="non-terminal residue" evidence="2">
    <location>
        <position position="1"/>
    </location>
</feature>
<feature type="region of interest" description="Disordered" evidence="1">
    <location>
        <begin position="1"/>
        <end position="96"/>
    </location>
</feature>
<protein>
    <submittedName>
        <fullName evidence="2">Uncharacterized protein</fullName>
    </submittedName>
</protein>
<evidence type="ECO:0000313" key="3">
    <source>
        <dbReference type="EMBL" id="CAF3963590.1"/>
    </source>
</evidence>
<name>A0A814WB00_9BILA</name>
<reference evidence="2" key="1">
    <citation type="submission" date="2021-02" db="EMBL/GenBank/DDBJ databases">
        <authorList>
            <person name="Nowell W R."/>
        </authorList>
    </citation>
    <scope>NUCLEOTIDE SEQUENCE</scope>
</reference>
<feature type="compositionally biased region" description="Polar residues" evidence="1">
    <location>
        <begin position="27"/>
        <end position="53"/>
    </location>
</feature>
<keyword evidence="4" id="KW-1185">Reference proteome</keyword>
<dbReference type="EMBL" id="CAJOBC010008507">
    <property type="protein sequence ID" value="CAF3963590.1"/>
    <property type="molecule type" value="Genomic_DNA"/>
</dbReference>
<feature type="compositionally biased region" description="Low complexity" evidence="1">
    <location>
        <begin position="17"/>
        <end position="26"/>
    </location>
</feature>
<feature type="compositionally biased region" description="Polar residues" evidence="1">
    <location>
        <begin position="1"/>
        <end position="12"/>
    </location>
</feature>
<accession>A0A814WB00</accession>
<evidence type="ECO:0000313" key="4">
    <source>
        <dbReference type="Proteomes" id="UP000663829"/>
    </source>
</evidence>
<proteinExistence type="predicted"/>